<feature type="binding site" description="covalent" evidence="16">
    <location>
        <position position="68"/>
    </location>
    <ligand>
        <name>heme c</name>
        <dbReference type="ChEBI" id="CHEBI:61717"/>
        <label>1</label>
    </ligand>
</feature>
<proteinExistence type="inferred from homology"/>
<keyword evidence="8 14" id="KW-0574">Periplasm</keyword>
<keyword evidence="21" id="KW-1185">Reference proteome</keyword>
<dbReference type="SUPFAM" id="SSF46626">
    <property type="entry name" value="Cytochrome c"/>
    <property type="match status" value="2"/>
</dbReference>
<evidence type="ECO:0000256" key="4">
    <source>
        <dbReference type="ARBA" id="ARBA00022617"/>
    </source>
</evidence>
<dbReference type="InterPro" id="IPR009056">
    <property type="entry name" value="Cyt_c-like_dom"/>
</dbReference>
<comment type="subunit">
    <text evidence="2 14">Heterodimer of SoxA and SoxX.</text>
</comment>
<dbReference type="GO" id="GO:0009055">
    <property type="term" value="F:electron transfer activity"/>
    <property type="evidence" value="ECO:0007669"/>
    <property type="project" value="InterPro"/>
</dbReference>
<comment type="cofactor">
    <cofactor evidence="16">
        <name>heme</name>
        <dbReference type="ChEBI" id="CHEBI:30413"/>
    </cofactor>
    <text evidence="16">Binds 2 heme groups per subunit.</text>
</comment>
<dbReference type="AlphaFoldDB" id="A0A323V1H9"/>
<evidence type="ECO:0000256" key="6">
    <source>
        <dbReference type="ARBA" id="ARBA00022723"/>
    </source>
</evidence>
<evidence type="ECO:0000256" key="1">
    <source>
        <dbReference type="ARBA" id="ARBA00004418"/>
    </source>
</evidence>
<evidence type="ECO:0000256" key="10">
    <source>
        <dbReference type="ARBA" id="ARBA00023004"/>
    </source>
</evidence>
<dbReference type="Proteomes" id="UP000248259">
    <property type="component" value="Unassembled WGS sequence"/>
</dbReference>
<dbReference type="GO" id="GO:0042597">
    <property type="term" value="C:periplasmic space"/>
    <property type="evidence" value="ECO:0007669"/>
    <property type="project" value="UniProtKB-SubCell"/>
</dbReference>
<evidence type="ECO:0000256" key="18">
    <source>
        <dbReference type="SAM" id="SignalP"/>
    </source>
</evidence>
<dbReference type="PIRSF" id="PIRSF038455">
    <property type="entry name" value="SoxA"/>
    <property type="match status" value="1"/>
</dbReference>
<feature type="binding site" description="axial binding residue" evidence="17">
    <location>
        <position position="228"/>
    </location>
    <ligand>
        <name>heme c</name>
        <dbReference type="ChEBI" id="CHEBI:61717"/>
        <label>2</label>
    </ligand>
    <ligandPart>
        <name>Fe</name>
        <dbReference type="ChEBI" id="CHEBI:18248"/>
    </ligandPart>
</feature>
<feature type="active site" description="Cysteine persulfide intermediate" evidence="15">
    <location>
        <position position="228"/>
    </location>
</feature>
<feature type="binding site" description="axial binding residue" evidence="17">
    <location>
        <position position="104"/>
    </location>
    <ligand>
        <name>heme c</name>
        <dbReference type="ChEBI" id="CHEBI:61717"/>
        <label>1</label>
    </ligand>
    <ligandPart>
        <name>Fe</name>
        <dbReference type="ChEBI" id="CHEBI:18248"/>
    </ligandPart>
</feature>
<comment type="catalytic activity">
    <reaction evidence="12 14">
        <text>L-cysteinyl-[SoxY protein] + thiosulfate + 2 Fe(III)-[cytochrome c] = S-sulfosulfanyl-L-cysteinyl-[SoxY protein] + 2 Fe(II)-[cytochrome c] + 2 H(+)</text>
        <dbReference type="Rhea" id="RHEA:56720"/>
        <dbReference type="Rhea" id="RHEA-COMP:10350"/>
        <dbReference type="Rhea" id="RHEA-COMP:14328"/>
        <dbReference type="Rhea" id="RHEA-COMP:14399"/>
        <dbReference type="Rhea" id="RHEA-COMP:14691"/>
        <dbReference type="ChEBI" id="CHEBI:15378"/>
        <dbReference type="ChEBI" id="CHEBI:29033"/>
        <dbReference type="ChEBI" id="CHEBI:29034"/>
        <dbReference type="ChEBI" id="CHEBI:29950"/>
        <dbReference type="ChEBI" id="CHEBI:33542"/>
        <dbReference type="ChEBI" id="CHEBI:139321"/>
        <dbReference type="EC" id="2.8.5.2"/>
    </reaction>
</comment>
<dbReference type="Gene3D" id="1.10.760.10">
    <property type="entry name" value="Cytochrome c-like domain"/>
    <property type="match status" value="2"/>
</dbReference>
<gene>
    <name evidence="20" type="primary">soxA</name>
    <name evidence="20" type="ORF">DNK49_00640</name>
</gene>
<feature type="binding site" description="covalent" evidence="16">
    <location>
        <position position="176"/>
    </location>
    <ligand>
        <name>heme c</name>
        <dbReference type="ChEBI" id="CHEBI:61717"/>
        <label>2</label>
    </ligand>
</feature>
<feature type="binding site" description="covalent" evidence="16">
    <location>
        <position position="179"/>
    </location>
    <ligand>
        <name>heme c</name>
        <dbReference type="ChEBI" id="CHEBI:61717"/>
        <label>2</label>
    </ligand>
</feature>
<dbReference type="OrthoDB" id="9808312at2"/>
<dbReference type="GO" id="GO:0016669">
    <property type="term" value="F:oxidoreductase activity, acting on a sulfur group of donors, cytochrome as acceptor"/>
    <property type="evidence" value="ECO:0007669"/>
    <property type="project" value="InterPro"/>
</dbReference>
<evidence type="ECO:0000256" key="12">
    <source>
        <dbReference type="ARBA" id="ARBA00048077"/>
    </source>
</evidence>
<evidence type="ECO:0000256" key="15">
    <source>
        <dbReference type="PIRSR" id="PIRSR038455-1"/>
    </source>
</evidence>
<name>A0A323V1H9_9RHOO</name>
<keyword evidence="10 14" id="KW-0408">Iron</keyword>
<dbReference type="EMBL" id="QKOE01000001">
    <property type="protein sequence ID" value="PZA18645.1"/>
    <property type="molecule type" value="Genomic_DNA"/>
</dbReference>
<keyword evidence="4 14" id="KW-0349">Heme</keyword>
<organism evidence="20 21">
    <name type="scientific">Parazoarcus communis SWub3 = DSM 12120</name>
    <dbReference type="NCBI Taxonomy" id="1121029"/>
    <lineage>
        <taxon>Bacteria</taxon>
        <taxon>Pseudomonadati</taxon>
        <taxon>Pseudomonadota</taxon>
        <taxon>Betaproteobacteria</taxon>
        <taxon>Rhodocyclales</taxon>
        <taxon>Zoogloeaceae</taxon>
        <taxon>Parazoarcus</taxon>
    </lineage>
</organism>
<evidence type="ECO:0000256" key="11">
    <source>
        <dbReference type="ARBA" id="ARBA00025746"/>
    </source>
</evidence>
<evidence type="ECO:0000313" key="21">
    <source>
        <dbReference type="Proteomes" id="UP000248259"/>
    </source>
</evidence>
<evidence type="ECO:0000256" key="14">
    <source>
        <dbReference type="PIRNR" id="PIRNR038455"/>
    </source>
</evidence>
<reference evidence="20 21" key="1">
    <citation type="submission" date="2018-06" db="EMBL/GenBank/DDBJ databases">
        <title>Azoarcus communis strain SWub3 genome.</title>
        <authorList>
            <person name="Zorraquino Salvo V."/>
            <person name="Toubiana D."/>
            <person name="Blumwald E."/>
        </authorList>
    </citation>
    <scope>NUCLEOTIDE SEQUENCE [LARGE SCALE GENOMIC DNA]</scope>
    <source>
        <strain evidence="20 21">SWub3</strain>
    </source>
</reference>
<dbReference type="InterPro" id="IPR025710">
    <property type="entry name" value="SoxA"/>
</dbReference>
<accession>A0A323V1H9</accession>
<feature type="domain" description="Cytochrome c" evidence="19">
    <location>
        <begin position="156"/>
        <end position="267"/>
    </location>
</feature>
<dbReference type="GO" id="GO:0046872">
    <property type="term" value="F:metal ion binding"/>
    <property type="evidence" value="ECO:0007669"/>
    <property type="project" value="UniProtKB-KW"/>
</dbReference>
<evidence type="ECO:0000259" key="19">
    <source>
        <dbReference type="PROSITE" id="PS51007"/>
    </source>
</evidence>
<dbReference type="GO" id="GO:0020037">
    <property type="term" value="F:heme binding"/>
    <property type="evidence" value="ECO:0007669"/>
    <property type="project" value="InterPro"/>
</dbReference>
<evidence type="ECO:0000256" key="13">
    <source>
        <dbReference type="ARBA" id="ARBA00048423"/>
    </source>
</evidence>
<evidence type="ECO:0000313" key="20">
    <source>
        <dbReference type="EMBL" id="PZA18645.1"/>
    </source>
</evidence>
<evidence type="ECO:0000256" key="7">
    <source>
        <dbReference type="ARBA" id="ARBA00022729"/>
    </source>
</evidence>
<evidence type="ECO:0000256" key="16">
    <source>
        <dbReference type="PIRSR" id="PIRSR038455-2"/>
    </source>
</evidence>
<dbReference type="NCBIfam" id="TIGR04484">
    <property type="entry name" value="thiosulf_SoxA"/>
    <property type="match status" value="1"/>
</dbReference>
<evidence type="ECO:0000256" key="5">
    <source>
        <dbReference type="ARBA" id="ARBA00022679"/>
    </source>
</evidence>
<sequence>MKKTIMAVAIGAVALTAPNMQAMASEDLNFDAYRQMLADGNPAELFEMEGEELWRTARGPKNATLEQCDLGVGAGVVDGAAAQLPRFFADTGKVQDLESRLMHCMETLQGIPSAEIINGKFRQGERGKLASLVAYVVTHSNGKKVQVDLSHPKMKEMYDMGEKVFYYRTGAMDFSCASCHSQDGKRIRATQLPNITTSKGAAEGWGSWPAYRVSNSQFWTMQHRLWDCFRQQRTAEPVFASDVTIALSVFMAGKGNGYEAVWPGVKR</sequence>
<dbReference type="PROSITE" id="PS51007">
    <property type="entry name" value="CYTC"/>
    <property type="match status" value="1"/>
</dbReference>
<dbReference type="Pfam" id="PF21342">
    <property type="entry name" value="SoxA-TsdA_cyt-c"/>
    <property type="match status" value="1"/>
</dbReference>
<keyword evidence="3 14" id="KW-0813">Transport</keyword>
<feature type="chain" id="PRO_5016307758" description="SoxAX cytochrome complex subunit A" evidence="18">
    <location>
        <begin position="25"/>
        <end position="267"/>
    </location>
</feature>
<comment type="subcellular location">
    <subcellularLocation>
        <location evidence="1 14">Periplasm</location>
    </subcellularLocation>
</comment>
<dbReference type="GO" id="GO:0019417">
    <property type="term" value="P:sulfur oxidation"/>
    <property type="evidence" value="ECO:0007669"/>
    <property type="project" value="InterPro"/>
</dbReference>
<dbReference type="GO" id="GO:0016740">
    <property type="term" value="F:transferase activity"/>
    <property type="evidence" value="ECO:0007669"/>
    <property type="project" value="UniProtKB-KW"/>
</dbReference>
<evidence type="ECO:0000256" key="3">
    <source>
        <dbReference type="ARBA" id="ARBA00022448"/>
    </source>
</evidence>
<feature type="signal peptide" evidence="18">
    <location>
        <begin position="1"/>
        <end position="24"/>
    </location>
</feature>
<comment type="similarity">
    <text evidence="11 14">Belongs to the SoxA family.</text>
</comment>
<keyword evidence="7 18" id="KW-0732">Signal</keyword>
<keyword evidence="6 14" id="KW-0479">Metal-binding</keyword>
<dbReference type="EC" id="2.8.5.2" evidence="14"/>
<protein>
    <recommendedName>
        <fullName evidence="14">SoxAX cytochrome complex subunit A</fullName>
        <ecNumber evidence="14">2.8.5.2</ecNumber>
    </recommendedName>
    <alternativeName>
        <fullName evidence="14">Protein SoxA</fullName>
    </alternativeName>
    <alternativeName>
        <fullName evidence="14">Sulfur oxidizing protein A</fullName>
    </alternativeName>
    <alternativeName>
        <fullName evidence="14">Thiosulfate-oxidizing multienzyme system protein SoxA</fullName>
    </alternativeName>
</protein>
<evidence type="ECO:0000256" key="8">
    <source>
        <dbReference type="ARBA" id="ARBA00022764"/>
    </source>
</evidence>
<evidence type="ECO:0000256" key="17">
    <source>
        <dbReference type="PIRSR" id="PIRSR038455-3"/>
    </source>
</evidence>
<comment type="catalytic activity">
    <reaction evidence="13 14">
        <text>S-sulfanyl-L-cysteinyl-[SoxY protein] + thiosulfate + 2 Fe(III)-[cytochrome c] = S-(2-sulfodisulfanyl)-L-cysteinyl-[SoxY protein] + 2 Fe(II)-[cytochrome c] + 2 H(+)</text>
        <dbReference type="Rhea" id="RHEA:51224"/>
        <dbReference type="Rhea" id="RHEA-COMP:10350"/>
        <dbReference type="Rhea" id="RHEA-COMP:14399"/>
        <dbReference type="Rhea" id="RHEA-COMP:14689"/>
        <dbReference type="Rhea" id="RHEA-COMP:14690"/>
        <dbReference type="ChEBI" id="CHEBI:15378"/>
        <dbReference type="ChEBI" id="CHEBI:29033"/>
        <dbReference type="ChEBI" id="CHEBI:29034"/>
        <dbReference type="ChEBI" id="CHEBI:33542"/>
        <dbReference type="ChEBI" id="CHEBI:61963"/>
        <dbReference type="ChEBI" id="CHEBI:140664"/>
        <dbReference type="EC" id="2.8.5.2"/>
    </reaction>
</comment>
<dbReference type="InterPro" id="IPR036909">
    <property type="entry name" value="Cyt_c-like_dom_sf"/>
</dbReference>
<keyword evidence="5 14" id="KW-0808">Transferase</keyword>
<dbReference type="RefSeq" id="WP_110522939.1">
    <property type="nucleotide sequence ID" value="NZ_QKOE01000001.1"/>
</dbReference>
<keyword evidence="9 14" id="KW-0249">Electron transport</keyword>
<comment type="caution">
    <text evidence="20">The sequence shown here is derived from an EMBL/GenBank/DDBJ whole genome shotgun (WGS) entry which is preliminary data.</text>
</comment>
<evidence type="ECO:0000256" key="2">
    <source>
        <dbReference type="ARBA" id="ARBA00011530"/>
    </source>
</evidence>
<feature type="binding site" evidence="16">
    <location>
        <position position="224"/>
    </location>
    <ligand>
        <name>substrate</name>
    </ligand>
</feature>
<evidence type="ECO:0000256" key="9">
    <source>
        <dbReference type="ARBA" id="ARBA00022982"/>
    </source>
</evidence>
<dbReference type="GO" id="GO:0070069">
    <property type="term" value="C:cytochrome complex"/>
    <property type="evidence" value="ECO:0007669"/>
    <property type="project" value="InterPro"/>
</dbReference>
<feature type="binding site" description="axial binding residue" evidence="17">
    <location>
        <position position="180"/>
    </location>
    <ligand>
        <name>heme c</name>
        <dbReference type="ChEBI" id="CHEBI:61717"/>
        <label>2</label>
    </ligand>
    <ligandPart>
        <name>Fe</name>
        <dbReference type="ChEBI" id="CHEBI:18248"/>
    </ligandPart>
</feature>